<organism evidence="3 4">
    <name type="scientific">Flavobacterium kingsejongi</name>
    <dbReference type="NCBI Taxonomy" id="1678728"/>
    <lineage>
        <taxon>Bacteria</taxon>
        <taxon>Pseudomonadati</taxon>
        <taxon>Bacteroidota</taxon>
        <taxon>Flavobacteriia</taxon>
        <taxon>Flavobacteriales</taxon>
        <taxon>Flavobacteriaceae</taxon>
        <taxon>Flavobacterium</taxon>
    </lineage>
</organism>
<evidence type="ECO:0000259" key="2">
    <source>
        <dbReference type="Pfam" id="PF19762"/>
    </source>
</evidence>
<accession>A0A2S1LPV3</accession>
<dbReference type="OrthoDB" id="679295at2"/>
<dbReference type="KEGG" id="fki:FK004_11415"/>
<keyword evidence="4" id="KW-1185">Reference proteome</keyword>
<sequence>MDEITRDAIVSIAAFAAIFGILYVYFMTRHRERMFMLEKNISSSTFRSIHQSNILTLKYGLLATGVAIGIVMGAVVKNLGYDKSVSFLAMIFLFSGIALIISHFITRNYAQKNKL</sequence>
<feature type="transmembrane region" description="Helical" evidence="1">
    <location>
        <begin position="87"/>
        <end position="106"/>
    </location>
</feature>
<dbReference type="Proteomes" id="UP000244677">
    <property type="component" value="Chromosome"/>
</dbReference>
<evidence type="ECO:0000256" key="1">
    <source>
        <dbReference type="SAM" id="Phobius"/>
    </source>
</evidence>
<keyword evidence="1" id="KW-1133">Transmembrane helix</keyword>
<dbReference type="RefSeq" id="WP_108737355.1">
    <property type="nucleotide sequence ID" value="NZ_CP020919.1"/>
</dbReference>
<dbReference type="EMBL" id="CP020919">
    <property type="protein sequence ID" value="AWG25787.1"/>
    <property type="molecule type" value="Genomic_DNA"/>
</dbReference>
<feature type="transmembrane region" description="Helical" evidence="1">
    <location>
        <begin position="56"/>
        <end position="75"/>
    </location>
</feature>
<proteinExistence type="predicted"/>
<dbReference type="AlphaFoldDB" id="A0A2S1LPV3"/>
<protein>
    <recommendedName>
        <fullName evidence="2">DUF6249 domain-containing protein</fullName>
    </recommendedName>
</protein>
<name>A0A2S1LPV3_9FLAO</name>
<reference evidence="3 4" key="1">
    <citation type="submission" date="2017-04" db="EMBL/GenBank/DDBJ databases">
        <title>Complete genome sequence of Flavobacterium kingsejong AJ004.</title>
        <authorList>
            <person name="Lee P.C."/>
        </authorList>
    </citation>
    <scope>NUCLEOTIDE SEQUENCE [LARGE SCALE GENOMIC DNA]</scope>
    <source>
        <strain evidence="3 4">AJ004</strain>
    </source>
</reference>
<evidence type="ECO:0000313" key="3">
    <source>
        <dbReference type="EMBL" id="AWG25787.1"/>
    </source>
</evidence>
<keyword evidence="1" id="KW-0812">Transmembrane</keyword>
<keyword evidence="1" id="KW-0472">Membrane</keyword>
<dbReference type="InterPro" id="IPR046216">
    <property type="entry name" value="DUF6249"/>
</dbReference>
<gene>
    <name evidence="3" type="ORF">FK004_11415</name>
</gene>
<dbReference type="Pfam" id="PF19762">
    <property type="entry name" value="DUF6249"/>
    <property type="match status" value="1"/>
</dbReference>
<feature type="domain" description="DUF6249" evidence="2">
    <location>
        <begin position="9"/>
        <end position="106"/>
    </location>
</feature>
<feature type="transmembrane region" description="Helical" evidence="1">
    <location>
        <begin position="6"/>
        <end position="26"/>
    </location>
</feature>
<evidence type="ECO:0000313" key="4">
    <source>
        <dbReference type="Proteomes" id="UP000244677"/>
    </source>
</evidence>